<dbReference type="PANTHER" id="PTHR31903:SF6">
    <property type="entry name" value="F12F1.11-RELATED"/>
    <property type="match status" value="1"/>
</dbReference>
<proteinExistence type="predicted"/>
<organism evidence="2">
    <name type="scientific">Oryza meridionalis</name>
    <dbReference type="NCBI Taxonomy" id="40149"/>
    <lineage>
        <taxon>Eukaryota</taxon>
        <taxon>Viridiplantae</taxon>
        <taxon>Streptophyta</taxon>
        <taxon>Embryophyta</taxon>
        <taxon>Tracheophyta</taxon>
        <taxon>Spermatophyta</taxon>
        <taxon>Magnoliopsida</taxon>
        <taxon>Liliopsida</taxon>
        <taxon>Poales</taxon>
        <taxon>Poaceae</taxon>
        <taxon>BOP clade</taxon>
        <taxon>Oryzoideae</taxon>
        <taxon>Oryzeae</taxon>
        <taxon>Oryzinae</taxon>
        <taxon>Oryza</taxon>
    </lineage>
</organism>
<keyword evidence="3" id="KW-1185">Reference proteome</keyword>
<dbReference type="EnsemblPlants" id="OMERI04G24490.7">
    <property type="protein sequence ID" value="OMERI04G24490.7"/>
    <property type="gene ID" value="OMERI04G24490"/>
</dbReference>
<evidence type="ECO:0000256" key="1">
    <source>
        <dbReference type="SAM" id="MobiDB-lite"/>
    </source>
</evidence>
<feature type="compositionally biased region" description="Basic residues" evidence="1">
    <location>
        <begin position="1"/>
        <end position="10"/>
    </location>
</feature>
<dbReference type="AlphaFoldDB" id="A0A0E0DJW2"/>
<reference evidence="2" key="2">
    <citation type="submission" date="2018-05" db="EMBL/GenBank/DDBJ databases">
        <title>OmerRS3 (Oryza meridionalis Reference Sequence Version 3).</title>
        <authorList>
            <person name="Zhang J."/>
            <person name="Kudrna D."/>
            <person name="Lee S."/>
            <person name="Talag J."/>
            <person name="Welchert J."/>
            <person name="Wing R.A."/>
        </authorList>
    </citation>
    <scope>NUCLEOTIDE SEQUENCE [LARGE SCALE GENOMIC DNA]</scope>
    <source>
        <strain evidence="2">cv. OR44</strain>
    </source>
</reference>
<feature type="compositionally biased region" description="Basic and acidic residues" evidence="1">
    <location>
        <begin position="201"/>
        <end position="214"/>
    </location>
</feature>
<evidence type="ECO:0000313" key="2">
    <source>
        <dbReference type="EnsemblPlants" id="OMERI04G24490.7"/>
    </source>
</evidence>
<protein>
    <submittedName>
        <fullName evidence="2">Uncharacterized protein</fullName>
    </submittedName>
</protein>
<name>A0A0E0DJW2_9ORYZ</name>
<dbReference type="PANTHER" id="PTHR31903">
    <property type="entry name" value="F12F1.11-RELATED"/>
    <property type="match status" value="1"/>
</dbReference>
<sequence length="363" mass="39627">MYGRVATRRSGKTEKSREEDRLRGRSMDSRSPSRPIRRHTRAVAHRTQPPIGPEERRENKCTTAREIPGKGRRVHPAPAPQAPADAAVAAVVLPAAVLALASALTAEEQEVLAYLLSGGGAAGGRRRRRGAHPPEMGCGCFGCYKSFWARWDASPNRHLIHRIIDAVEEGGGGGGAGPTRRPPRRRRRGKRGGGDCEEDAAGTKEGDASVEHHPACGFDGEEDGDYEGDGDDEEEEEEGDSMNGDADDETTLSEGDCSSSSAEKSTVGRLVRFIGEKIRRRKKTTKKVRSSYPVGRLEKEALELSSCTALYEMKDRKQVADTIYGLCTAPLCREINKLQHGEAEGEAEAGWKRNETYKKKCCI</sequence>
<feature type="compositionally biased region" description="Polar residues" evidence="1">
    <location>
        <begin position="252"/>
        <end position="264"/>
    </location>
</feature>
<feature type="compositionally biased region" description="Basic residues" evidence="1">
    <location>
        <begin position="181"/>
        <end position="191"/>
    </location>
</feature>
<feature type="compositionally biased region" description="Basic and acidic residues" evidence="1">
    <location>
        <begin position="11"/>
        <end position="28"/>
    </location>
</feature>
<feature type="compositionally biased region" description="Acidic residues" evidence="1">
    <location>
        <begin position="219"/>
        <end position="251"/>
    </location>
</feature>
<feature type="compositionally biased region" description="Basic residues" evidence="1">
    <location>
        <begin position="35"/>
        <end position="44"/>
    </location>
</feature>
<dbReference type="Gramene" id="OMERI04G24490.7">
    <property type="protein sequence ID" value="OMERI04G24490.7"/>
    <property type="gene ID" value="OMERI04G24490"/>
</dbReference>
<dbReference type="Proteomes" id="UP000008021">
    <property type="component" value="Chromosome 4"/>
</dbReference>
<reference evidence="2" key="1">
    <citation type="submission" date="2015-04" db="UniProtKB">
        <authorList>
            <consortium name="EnsemblPlants"/>
        </authorList>
    </citation>
    <scope>IDENTIFICATION</scope>
</reference>
<evidence type="ECO:0000313" key="3">
    <source>
        <dbReference type="Proteomes" id="UP000008021"/>
    </source>
</evidence>
<feature type="region of interest" description="Disordered" evidence="1">
    <location>
        <begin position="168"/>
        <end position="264"/>
    </location>
</feature>
<accession>A0A0E0DJW2</accession>
<feature type="region of interest" description="Disordered" evidence="1">
    <location>
        <begin position="1"/>
        <end position="80"/>
    </location>
</feature>